<dbReference type="RefSeq" id="WP_071662295.1">
    <property type="nucleotide sequence ID" value="NZ_LUKY01000032.1"/>
</dbReference>
<dbReference type="SMART" id="SM00874">
    <property type="entry name" value="B5"/>
    <property type="match status" value="1"/>
</dbReference>
<keyword evidence="4 15" id="KW-0963">Cytoplasm</keyword>
<organism evidence="20 21">
    <name type="scientific">Candidatus Rickettsiella isopodorum</name>
    <dbReference type="NCBI Taxonomy" id="1225476"/>
    <lineage>
        <taxon>Bacteria</taxon>
        <taxon>Pseudomonadati</taxon>
        <taxon>Pseudomonadota</taxon>
        <taxon>Gammaproteobacteria</taxon>
        <taxon>Legionellales</taxon>
        <taxon>Coxiellaceae</taxon>
        <taxon>Rickettsiella</taxon>
    </lineage>
</organism>
<evidence type="ECO:0000259" key="18">
    <source>
        <dbReference type="PROSITE" id="PS51447"/>
    </source>
</evidence>
<dbReference type="PANTHER" id="PTHR10947:SF0">
    <property type="entry name" value="PHENYLALANINE--TRNA LIGASE BETA SUBUNIT"/>
    <property type="match status" value="1"/>
</dbReference>
<gene>
    <name evidence="15" type="primary">pheT</name>
    <name evidence="20" type="ORF">A1D18_02720</name>
</gene>
<dbReference type="GO" id="GO:0000049">
    <property type="term" value="F:tRNA binding"/>
    <property type="evidence" value="ECO:0007669"/>
    <property type="project" value="UniProtKB-UniRule"/>
</dbReference>
<dbReference type="FunFam" id="3.50.40.10:FF:000001">
    <property type="entry name" value="Phenylalanine--tRNA ligase beta subunit"/>
    <property type="match status" value="1"/>
</dbReference>
<dbReference type="Gene3D" id="3.30.56.10">
    <property type="match status" value="2"/>
</dbReference>
<dbReference type="PROSITE" id="PS51483">
    <property type="entry name" value="B5"/>
    <property type="match status" value="1"/>
</dbReference>
<feature type="binding site" evidence="15">
    <location>
        <position position="465"/>
    </location>
    <ligand>
        <name>Mg(2+)</name>
        <dbReference type="ChEBI" id="CHEBI:18420"/>
        <note>shared with alpha subunit</note>
    </ligand>
</feature>
<evidence type="ECO:0000313" key="21">
    <source>
        <dbReference type="Proteomes" id="UP000183924"/>
    </source>
</evidence>
<comment type="cofactor">
    <cofactor evidence="15">
        <name>Mg(2+)</name>
        <dbReference type="ChEBI" id="CHEBI:18420"/>
    </cofactor>
    <text evidence="15">Binds 2 magnesium ions per tetramer.</text>
</comment>
<dbReference type="HAMAP" id="MF_00283">
    <property type="entry name" value="Phe_tRNA_synth_beta1"/>
    <property type="match status" value="1"/>
</dbReference>
<keyword evidence="10 15" id="KW-0460">Magnesium</keyword>
<dbReference type="InterPro" id="IPR036690">
    <property type="entry name" value="Fdx_antiC-bd_sf"/>
</dbReference>
<evidence type="ECO:0000256" key="5">
    <source>
        <dbReference type="ARBA" id="ARBA00022555"/>
    </source>
</evidence>
<dbReference type="GO" id="GO:0000287">
    <property type="term" value="F:magnesium ion binding"/>
    <property type="evidence" value="ECO:0007669"/>
    <property type="project" value="UniProtKB-UniRule"/>
</dbReference>
<dbReference type="PROSITE" id="PS50886">
    <property type="entry name" value="TRBD"/>
    <property type="match status" value="1"/>
</dbReference>
<dbReference type="InterPro" id="IPR002547">
    <property type="entry name" value="tRNA-bd_dom"/>
</dbReference>
<evidence type="ECO:0000256" key="16">
    <source>
        <dbReference type="PROSITE-ProRule" id="PRU00209"/>
    </source>
</evidence>
<dbReference type="InterPro" id="IPR045864">
    <property type="entry name" value="aa-tRNA-synth_II/BPL/LPL"/>
</dbReference>
<evidence type="ECO:0000256" key="10">
    <source>
        <dbReference type="ARBA" id="ARBA00022842"/>
    </source>
</evidence>
<keyword evidence="11 16" id="KW-0694">RNA-binding</keyword>
<keyword evidence="21" id="KW-1185">Reference proteome</keyword>
<dbReference type="InterPro" id="IPR041616">
    <property type="entry name" value="PheRS_beta_core"/>
</dbReference>
<keyword evidence="5 16" id="KW-0820">tRNA-binding</keyword>
<evidence type="ECO:0000256" key="9">
    <source>
        <dbReference type="ARBA" id="ARBA00022840"/>
    </source>
</evidence>
<dbReference type="InterPro" id="IPR033714">
    <property type="entry name" value="tRNA_bind_bactPheRS"/>
</dbReference>
<dbReference type="InterPro" id="IPR012340">
    <property type="entry name" value="NA-bd_OB-fold"/>
</dbReference>
<feature type="binding site" evidence="15">
    <location>
        <position position="455"/>
    </location>
    <ligand>
        <name>Mg(2+)</name>
        <dbReference type="ChEBI" id="CHEBI:18420"/>
        <note>shared with alpha subunit</note>
    </ligand>
</feature>
<comment type="caution">
    <text evidence="20">The sequence shown here is derived from an EMBL/GenBank/DDBJ whole genome shotgun (WGS) entry which is preliminary data.</text>
</comment>
<evidence type="ECO:0000256" key="7">
    <source>
        <dbReference type="ARBA" id="ARBA00022723"/>
    </source>
</evidence>
<name>A0A1J8NI64_9COXI</name>
<dbReference type="Pfam" id="PF17759">
    <property type="entry name" value="tRNA_synthFbeta"/>
    <property type="match status" value="1"/>
</dbReference>
<dbReference type="InterPro" id="IPR020825">
    <property type="entry name" value="Phe-tRNA_synthase-like_B3/B4"/>
</dbReference>
<dbReference type="NCBIfam" id="NF045760">
    <property type="entry name" value="YtpR"/>
    <property type="match status" value="1"/>
</dbReference>
<dbReference type="PROSITE" id="PS51447">
    <property type="entry name" value="FDX_ACB"/>
    <property type="match status" value="1"/>
</dbReference>
<dbReference type="Gene3D" id="3.50.40.10">
    <property type="entry name" value="Phenylalanyl-trna Synthetase, Chain B, domain 3"/>
    <property type="match status" value="1"/>
</dbReference>
<evidence type="ECO:0000259" key="19">
    <source>
        <dbReference type="PROSITE" id="PS51483"/>
    </source>
</evidence>
<dbReference type="Gene3D" id="2.40.50.140">
    <property type="entry name" value="Nucleic acid-binding proteins"/>
    <property type="match status" value="1"/>
</dbReference>
<dbReference type="Proteomes" id="UP000183924">
    <property type="component" value="Unassembled WGS sequence"/>
</dbReference>
<dbReference type="SMART" id="SM00873">
    <property type="entry name" value="B3_4"/>
    <property type="match status" value="1"/>
</dbReference>
<proteinExistence type="inferred from homology"/>
<dbReference type="Gene3D" id="3.30.70.380">
    <property type="entry name" value="Ferrodoxin-fold anticodon-binding domain"/>
    <property type="match status" value="1"/>
</dbReference>
<dbReference type="SMART" id="SM00896">
    <property type="entry name" value="FDX-ACB"/>
    <property type="match status" value="1"/>
</dbReference>
<feature type="binding site" evidence="15">
    <location>
        <position position="461"/>
    </location>
    <ligand>
        <name>Mg(2+)</name>
        <dbReference type="ChEBI" id="CHEBI:18420"/>
        <note>shared with alpha subunit</note>
    </ligand>
</feature>
<dbReference type="SUPFAM" id="SSF55681">
    <property type="entry name" value="Class II aaRS and biotin synthetases"/>
    <property type="match status" value="1"/>
</dbReference>
<evidence type="ECO:0000256" key="2">
    <source>
        <dbReference type="ARBA" id="ARBA00008653"/>
    </source>
</evidence>
<dbReference type="STRING" id="1225476.A1D18_02720"/>
<dbReference type="GO" id="GO:0006432">
    <property type="term" value="P:phenylalanyl-tRNA aminoacylation"/>
    <property type="evidence" value="ECO:0007669"/>
    <property type="project" value="UniProtKB-UniRule"/>
</dbReference>
<dbReference type="Pfam" id="PF01588">
    <property type="entry name" value="tRNA_bind"/>
    <property type="match status" value="1"/>
</dbReference>
<dbReference type="GO" id="GO:0004826">
    <property type="term" value="F:phenylalanine-tRNA ligase activity"/>
    <property type="evidence" value="ECO:0007669"/>
    <property type="project" value="UniProtKB-UniRule"/>
</dbReference>
<dbReference type="FunFam" id="3.30.930.10:FF:000022">
    <property type="entry name" value="Phenylalanine--tRNA ligase beta subunit"/>
    <property type="match status" value="1"/>
</dbReference>
<evidence type="ECO:0000256" key="11">
    <source>
        <dbReference type="ARBA" id="ARBA00022884"/>
    </source>
</evidence>
<dbReference type="InterPro" id="IPR005146">
    <property type="entry name" value="B3/B4_tRNA-bd"/>
</dbReference>
<evidence type="ECO:0000256" key="13">
    <source>
        <dbReference type="ARBA" id="ARBA00023146"/>
    </source>
</evidence>
<dbReference type="InterPro" id="IPR045060">
    <property type="entry name" value="Phe-tRNA-ligase_IIc_bsu"/>
</dbReference>
<dbReference type="InterPro" id="IPR005147">
    <property type="entry name" value="tRNA_synthase_B5-dom"/>
</dbReference>
<evidence type="ECO:0000256" key="15">
    <source>
        <dbReference type="HAMAP-Rule" id="MF_00283"/>
    </source>
</evidence>
<dbReference type="NCBIfam" id="TIGR00472">
    <property type="entry name" value="pheT_bact"/>
    <property type="match status" value="1"/>
</dbReference>
<dbReference type="CDD" id="cd02796">
    <property type="entry name" value="tRNA_bind_bactPheRS"/>
    <property type="match status" value="1"/>
</dbReference>
<keyword evidence="6 15" id="KW-0436">Ligase</keyword>
<dbReference type="Pfam" id="PF03483">
    <property type="entry name" value="B3_4"/>
    <property type="match status" value="1"/>
</dbReference>
<dbReference type="InterPro" id="IPR004532">
    <property type="entry name" value="Phe-tRNA-ligase_IIc_bsu_bact"/>
</dbReference>
<dbReference type="SUPFAM" id="SSF50249">
    <property type="entry name" value="Nucleic acid-binding proteins"/>
    <property type="match status" value="1"/>
</dbReference>
<feature type="domain" description="B5" evidence="19">
    <location>
        <begin position="401"/>
        <end position="477"/>
    </location>
</feature>
<comment type="similarity">
    <text evidence="2 15">Belongs to the phenylalanyl-tRNA synthetase beta subunit family. Type 1 subfamily.</text>
</comment>
<dbReference type="GO" id="GO:0009328">
    <property type="term" value="C:phenylalanine-tRNA ligase complex"/>
    <property type="evidence" value="ECO:0007669"/>
    <property type="project" value="TreeGrafter"/>
</dbReference>
<reference evidence="20 21" key="1">
    <citation type="submission" date="2016-03" db="EMBL/GenBank/DDBJ databases">
        <title>Comparative genomics of Rickettsiella.</title>
        <authorList>
            <person name="Chandler C."/>
            <person name="Wang Y."/>
        </authorList>
    </citation>
    <scope>NUCLEOTIDE SEQUENCE [LARGE SCALE GENOMIC DNA]</scope>
    <source>
        <strain evidence="20 21">RCFS May 2013</strain>
    </source>
</reference>
<dbReference type="InterPro" id="IPR009061">
    <property type="entry name" value="DNA-bd_dom_put_sf"/>
</dbReference>
<sequence length="791" mass="88221">MKLSEQWLRTWVNSKLSVEQLAEQLTLAGLEVAAVHPVAGSFNRVVVGEVLSAAPHPDASRLQVCDVNIGADQSLQIVCGAKNCRAGLKVAVAQVGAQLPKNLLIKEAKIRGVVSQGMLCSSSELGLSEVPLDTGILELPNDAPLGKDIHDYLQLNDHCVDIHLTPNRGDCLSIKGLARDVATITQQPMTSFPIVKQPAVIKDKIKLNVLAAEACPHYVGRIIRNIDTQAKTPLWMQERLRRSGVRSIHPVVDVTNYVMLELGQPLHAFDLKQLKDEVCVRYAKSQERIHLLDGKQVVLDETTLVIADNNQVQAIAGVMGAAHSAVTSQTQALFLESAYFSPACIAGRARHYGLNTDSAYRFERGVDPAMTVSALERATQLLTEIVSGQAGPITQVQSAAKPITTIKFHPAHIKKFLGFSLSEEKIRAIFSNLGIDVKRIDAHVWQTTPPTWRFDLSLEVDLIEEIARIHGYQHIPITMPNNPVKFLPQPETQLSLTRVHDLLIDRGYREAINYSFTEPKRQQALIPQRESLRLLNPISSELSVMRTSLWPGLLNALRYNQQRQQLSGRLFETGLCFHHQKGKLEQQEYLAAVASGQSLPEQWGVANTPLDYFTIKSDLEALISLTTKTDIQFMPGTHPALHPGLSCNLQISDKIIGYMGALHPKLITELDLIGPVFCFELETSAISERPLPHFKTYSKFPMVRRDISFWVDKKYPAQTILQAVNHKGGELLYRSFLFDVYFNEQEPQKHSLALALCWQHPTRTLVDVEVDSLMETIIGELKQNFSIQLRE</sequence>
<evidence type="ECO:0000256" key="4">
    <source>
        <dbReference type="ARBA" id="ARBA00022490"/>
    </source>
</evidence>
<evidence type="ECO:0000256" key="14">
    <source>
        <dbReference type="ARBA" id="ARBA00049255"/>
    </source>
</evidence>
<evidence type="ECO:0000256" key="3">
    <source>
        <dbReference type="ARBA" id="ARBA00011209"/>
    </source>
</evidence>
<feature type="domain" description="FDX-ACB" evidence="18">
    <location>
        <begin position="698"/>
        <end position="790"/>
    </location>
</feature>
<dbReference type="SUPFAM" id="SSF54991">
    <property type="entry name" value="Anticodon-binding domain of PheRS"/>
    <property type="match status" value="1"/>
</dbReference>
<dbReference type="GO" id="GO:0005524">
    <property type="term" value="F:ATP binding"/>
    <property type="evidence" value="ECO:0007669"/>
    <property type="project" value="UniProtKB-UniRule"/>
</dbReference>
<evidence type="ECO:0000256" key="12">
    <source>
        <dbReference type="ARBA" id="ARBA00022917"/>
    </source>
</evidence>
<evidence type="ECO:0000259" key="17">
    <source>
        <dbReference type="PROSITE" id="PS50886"/>
    </source>
</evidence>
<keyword evidence="8 15" id="KW-0547">Nucleotide-binding</keyword>
<dbReference type="EC" id="6.1.1.20" evidence="15"/>
<keyword evidence="13 15" id="KW-0030">Aminoacyl-tRNA synthetase</keyword>
<comment type="catalytic activity">
    <reaction evidence="14 15">
        <text>tRNA(Phe) + L-phenylalanine + ATP = L-phenylalanyl-tRNA(Phe) + AMP + diphosphate + H(+)</text>
        <dbReference type="Rhea" id="RHEA:19413"/>
        <dbReference type="Rhea" id="RHEA-COMP:9668"/>
        <dbReference type="Rhea" id="RHEA-COMP:9699"/>
        <dbReference type="ChEBI" id="CHEBI:15378"/>
        <dbReference type="ChEBI" id="CHEBI:30616"/>
        <dbReference type="ChEBI" id="CHEBI:33019"/>
        <dbReference type="ChEBI" id="CHEBI:58095"/>
        <dbReference type="ChEBI" id="CHEBI:78442"/>
        <dbReference type="ChEBI" id="CHEBI:78531"/>
        <dbReference type="ChEBI" id="CHEBI:456215"/>
        <dbReference type="EC" id="6.1.1.20"/>
    </reaction>
</comment>
<dbReference type="PANTHER" id="PTHR10947">
    <property type="entry name" value="PHENYLALANYL-TRNA SYNTHETASE BETA CHAIN AND LEUCINE-RICH REPEAT-CONTAINING PROTEIN 47"/>
    <property type="match status" value="1"/>
</dbReference>
<dbReference type="AlphaFoldDB" id="A0A1J8NI64"/>
<feature type="binding site" evidence="15">
    <location>
        <position position="464"/>
    </location>
    <ligand>
        <name>Mg(2+)</name>
        <dbReference type="ChEBI" id="CHEBI:18420"/>
        <note>shared with alpha subunit</note>
    </ligand>
</feature>
<dbReference type="Pfam" id="PF03147">
    <property type="entry name" value="FDX-ACB"/>
    <property type="match status" value="1"/>
</dbReference>
<dbReference type="SUPFAM" id="SSF56037">
    <property type="entry name" value="PheT/TilS domain"/>
    <property type="match status" value="1"/>
</dbReference>
<dbReference type="InterPro" id="IPR005121">
    <property type="entry name" value="Fdx_antiC-bd"/>
</dbReference>
<accession>A0A1J8NI64</accession>
<comment type="subcellular location">
    <subcellularLocation>
        <location evidence="1 15">Cytoplasm</location>
    </subcellularLocation>
</comment>
<dbReference type="SUPFAM" id="SSF46955">
    <property type="entry name" value="Putative DNA-binding domain"/>
    <property type="match status" value="1"/>
</dbReference>
<dbReference type="CDD" id="cd00769">
    <property type="entry name" value="PheRS_beta_core"/>
    <property type="match status" value="1"/>
</dbReference>
<keyword evidence="9 15" id="KW-0067">ATP-binding</keyword>
<protein>
    <recommendedName>
        <fullName evidence="15">Phenylalanine--tRNA ligase beta subunit</fullName>
        <ecNumber evidence="15">6.1.1.20</ecNumber>
    </recommendedName>
    <alternativeName>
        <fullName evidence="15">Phenylalanyl-tRNA synthetase beta subunit</fullName>
        <shortName evidence="15">PheRS</shortName>
    </alternativeName>
</protein>
<dbReference type="Gene3D" id="3.30.930.10">
    <property type="entry name" value="Bira Bifunctional Protein, Domain 2"/>
    <property type="match status" value="1"/>
</dbReference>
<feature type="domain" description="TRNA-binding" evidence="17">
    <location>
        <begin position="39"/>
        <end position="150"/>
    </location>
</feature>
<evidence type="ECO:0000256" key="1">
    <source>
        <dbReference type="ARBA" id="ARBA00004496"/>
    </source>
</evidence>
<keyword evidence="7 15" id="KW-0479">Metal-binding</keyword>
<keyword evidence="12 15" id="KW-0648">Protein biosynthesis</keyword>
<dbReference type="OrthoDB" id="9805455at2"/>
<comment type="subunit">
    <text evidence="3 15">Tetramer of two alpha and two beta subunits.</text>
</comment>
<dbReference type="Pfam" id="PF03484">
    <property type="entry name" value="B5"/>
    <property type="match status" value="1"/>
</dbReference>
<evidence type="ECO:0000313" key="20">
    <source>
        <dbReference type="EMBL" id="OIZ95033.1"/>
    </source>
</evidence>
<evidence type="ECO:0000256" key="8">
    <source>
        <dbReference type="ARBA" id="ARBA00022741"/>
    </source>
</evidence>
<dbReference type="FunFam" id="2.40.50.140:FF:000045">
    <property type="entry name" value="Phenylalanine--tRNA ligase beta subunit"/>
    <property type="match status" value="1"/>
</dbReference>
<evidence type="ECO:0000256" key="6">
    <source>
        <dbReference type="ARBA" id="ARBA00022598"/>
    </source>
</evidence>
<dbReference type="EMBL" id="LUKY01000032">
    <property type="protein sequence ID" value="OIZ95033.1"/>
    <property type="molecule type" value="Genomic_DNA"/>
</dbReference>